<dbReference type="AlphaFoldDB" id="A0AAD8VJ87"/>
<dbReference type="PANTHER" id="PTHR33026">
    <property type="entry name" value="OS06G0360600 PROTEIN"/>
    <property type="match status" value="1"/>
</dbReference>
<dbReference type="PANTHER" id="PTHR33026:SF7">
    <property type="entry name" value="OS03G0100275 PROTEIN"/>
    <property type="match status" value="1"/>
</dbReference>
<sequence length="682" mass="75682">MIFPHWSFMKDSVTPKPDPDERVLMKALVERGLSLPCSEFFLSVLTTYGLQLHNICPNSYLLLSNFMTLCEGHLGIRPDIRLWQFFFRVKKEMKDKAMVNCGSVTFMLRPGKIPNVHQGLPKFVNKPPEELDSWSLIPALAQYPELDKAARRISRSTLSHPQQSACGFSENEDQDACEDYPGPTGPGDCIGHQDQQPVSPGAEEDPEDDDEEEEQAPKKAAPRTAKRPRAKVSGSEAGASGEASAKKAKTKPPPLDSKKAERERLKLLANAGKGSRPLIPRATSQKAPASRVNTQKQITKYLKVSPVVPPITPTPPSTSHPTPHSPPHEAQHSPDPAAQAPPKVIPVSNERGGGSSSATRRAAPEGPHDKTPEEAEVNSQDKAEAPAHDAVTFPANFGDTANLYSTPKAYSHKFFHKLMEAEKWDLEQDLRNSMMSNAWGKADVESSEIQLHKKEIGDFFDQLLVKRKQTLHYELDKNISLQRCVTLSQAEDIQAGKERIAELEKQLAEAQGASSSLATTSSELESLRSAYQDLETKFAEADKKREQAEKHLAEKKSELLQKEAYFAMKRKVDIDTLQKLQNEVHGLRNYMTTAEKGWDLLNANVMEPLGYDEERCNQVPRDDLIRLAGDDCKDLISASRKICHNLNLKDSRTCDVNDLIKKMDVLPELVVDLQASSARGAA</sequence>
<evidence type="ECO:0000259" key="3">
    <source>
        <dbReference type="Pfam" id="PF04195"/>
    </source>
</evidence>
<feature type="compositionally biased region" description="Basic and acidic residues" evidence="2">
    <location>
        <begin position="362"/>
        <end position="385"/>
    </location>
</feature>
<feature type="compositionally biased region" description="Polar residues" evidence="2">
    <location>
        <begin position="282"/>
        <end position="298"/>
    </location>
</feature>
<feature type="compositionally biased region" description="Basic residues" evidence="2">
    <location>
        <begin position="220"/>
        <end position="230"/>
    </location>
</feature>
<evidence type="ECO:0000256" key="1">
    <source>
        <dbReference type="SAM" id="Coils"/>
    </source>
</evidence>
<feature type="compositionally biased region" description="Polar residues" evidence="2">
    <location>
        <begin position="155"/>
        <end position="166"/>
    </location>
</feature>
<evidence type="ECO:0000313" key="5">
    <source>
        <dbReference type="Proteomes" id="UP001231189"/>
    </source>
</evidence>
<feature type="compositionally biased region" description="Low complexity" evidence="2">
    <location>
        <begin position="231"/>
        <end position="243"/>
    </location>
</feature>
<comment type="caution">
    <text evidence="4">The sequence shown here is derived from an EMBL/GenBank/DDBJ whole genome shotgun (WGS) entry which is preliminary data.</text>
</comment>
<proteinExistence type="predicted"/>
<feature type="compositionally biased region" description="Basic and acidic residues" evidence="2">
    <location>
        <begin position="256"/>
        <end position="266"/>
    </location>
</feature>
<protein>
    <recommendedName>
        <fullName evidence="3">Transposase (putative) gypsy type domain-containing protein</fullName>
    </recommendedName>
</protein>
<keyword evidence="5" id="KW-1185">Reference proteome</keyword>
<gene>
    <name evidence="4" type="ORF">QYE76_033380</name>
</gene>
<reference evidence="4" key="1">
    <citation type="submission" date="2023-07" db="EMBL/GenBank/DDBJ databases">
        <title>A chromosome-level genome assembly of Lolium multiflorum.</title>
        <authorList>
            <person name="Chen Y."/>
            <person name="Copetti D."/>
            <person name="Kolliker R."/>
            <person name="Studer B."/>
        </authorList>
    </citation>
    <scope>NUCLEOTIDE SEQUENCE</scope>
    <source>
        <strain evidence="4">02402/16</strain>
        <tissue evidence="4">Leaf</tissue>
    </source>
</reference>
<dbReference type="Pfam" id="PF04195">
    <property type="entry name" value="Transposase_28"/>
    <property type="match status" value="1"/>
</dbReference>
<organism evidence="4 5">
    <name type="scientific">Lolium multiflorum</name>
    <name type="common">Italian ryegrass</name>
    <name type="synonym">Lolium perenne subsp. multiflorum</name>
    <dbReference type="NCBI Taxonomy" id="4521"/>
    <lineage>
        <taxon>Eukaryota</taxon>
        <taxon>Viridiplantae</taxon>
        <taxon>Streptophyta</taxon>
        <taxon>Embryophyta</taxon>
        <taxon>Tracheophyta</taxon>
        <taxon>Spermatophyta</taxon>
        <taxon>Magnoliopsida</taxon>
        <taxon>Liliopsida</taxon>
        <taxon>Poales</taxon>
        <taxon>Poaceae</taxon>
        <taxon>BOP clade</taxon>
        <taxon>Pooideae</taxon>
        <taxon>Poodae</taxon>
        <taxon>Poeae</taxon>
        <taxon>Poeae Chloroplast Group 2 (Poeae type)</taxon>
        <taxon>Loliodinae</taxon>
        <taxon>Loliinae</taxon>
        <taxon>Lolium</taxon>
    </lineage>
</organism>
<keyword evidence="1" id="KW-0175">Coiled coil</keyword>
<feature type="region of interest" description="Disordered" evidence="2">
    <location>
        <begin position="154"/>
        <end position="385"/>
    </location>
</feature>
<evidence type="ECO:0000256" key="2">
    <source>
        <dbReference type="SAM" id="MobiDB-lite"/>
    </source>
</evidence>
<dbReference type="InterPro" id="IPR007321">
    <property type="entry name" value="Transposase_28"/>
</dbReference>
<feature type="domain" description="Transposase (putative) gypsy type" evidence="3">
    <location>
        <begin position="23"/>
        <end position="90"/>
    </location>
</feature>
<feature type="compositionally biased region" description="Pro residues" evidence="2">
    <location>
        <begin position="307"/>
        <end position="318"/>
    </location>
</feature>
<evidence type="ECO:0000313" key="4">
    <source>
        <dbReference type="EMBL" id="KAK1609707.1"/>
    </source>
</evidence>
<dbReference type="EMBL" id="JAUUTY010000007">
    <property type="protein sequence ID" value="KAK1609707.1"/>
    <property type="molecule type" value="Genomic_DNA"/>
</dbReference>
<dbReference type="Proteomes" id="UP001231189">
    <property type="component" value="Unassembled WGS sequence"/>
</dbReference>
<feature type="compositionally biased region" description="Acidic residues" evidence="2">
    <location>
        <begin position="202"/>
        <end position="214"/>
    </location>
</feature>
<accession>A0AAD8VJ87</accession>
<name>A0AAD8VJ87_LOLMU</name>
<feature type="coiled-coil region" evidence="1">
    <location>
        <begin position="493"/>
        <end position="563"/>
    </location>
</feature>